<dbReference type="Proteomes" id="UP000830583">
    <property type="component" value="Chromosome"/>
</dbReference>
<reference evidence="1" key="1">
    <citation type="submission" date="2022-04" db="EMBL/GenBank/DDBJ databases">
        <title>Consumption of N2O by Flavobacterium azooxidireducens sp. nov. isolated from Decomposing Leaf Litter of Phragmites australis (Cav.).</title>
        <authorList>
            <person name="Behrendt U."/>
            <person name="Spanner T."/>
            <person name="Augustin J."/>
            <person name="Horn M.A."/>
            <person name="Kolb S."/>
            <person name="Ulrich A."/>
        </authorList>
    </citation>
    <scope>NUCLEOTIDE SEQUENCE</scope>
    <source>
        <strain evidence="1">IGB 4-14</strain>
    </source>
</reference>
<proteinExistence type="predicted"/>
<gene>
    <name evidence="1" type="ORF">M0M57_10730</name>
</gene>
<organism evidence="1 2">
    <name type="scientific">Flavobacterium azooxidireducens</name>
    <dbReference type="NCBI Taxonomy" id="1871076"/>
    <lineage>
        <taxon>Bacteria</taxon>
        <taxon>Pseudomonadati</taxon>
        <taxon>Bacteroidota</taxon>
        <taxon>Flavobacteriia</taxon>
        <taxon>Flavobacteriales</taxon>
        <taxon>Flavobacteriaceae</taxon>
        <taxon>Flavobacterium</taxon>
    </lineage>
</organism>
<keyword evidence="2" id="KW-1185">Reference proteome</keyword>
<accession>A0ABY4KF35</accession>
<sequence>MKNILFLLLLLFTFLSCGTMEKNDRIARRNDFFNRFSKNELKATTNWKMGDDILILRKNKTFRYYSKVIGLVNSGYYSGKFKHINDTLFVFEFHKNYKPPFFINDTLILSQKEELKILKNDKSNYLVIVQNKLK</sequence>
<dbReference type="RefSeq" id="WP_248433025.1">
    <property type="nucleotide sequence ID" value="NZ_CP096205.1"/>
</dbReference>
<evidence type="ECO:0008006" key="3">
    <source>
        <dbReference type="Google" id="ProtNLM"/>
    </source>
</evidence>
<name>A0ABY4KF35_9FLAO</name>
<evidence type="ECO:0000313" key="2">
    <source>
        <dbReference type="Proteomes" id="UP000830583"/>
    </source>
</evidence>
<dbReference type="PROSITE" id="PS51257">
    <property type="entry name" value="PROKAR_LIPOPROTEIN"/>
    <property type="match status" value="1"/>
</dbReference>
<dbReference type="EMBL" id="CP096205">
    <property type="protein sequence ID" value="UPQ78097.1"/>
    <property type="molecule type" value="Genomic_DNA"/>
</dbReference>
<protein>
    <recommendedName>
        <fullName evidence="3">Lipoprotein</fullName>
    </recommendedName>
</protein>
<evidence type="ECO:0000313" key="1">
    <source>
        <dbReference type="EMBL" id="UPQ78097.1"/>
    </source>
</evidence>